<evidence type="ECO:0000313" key="6">
    <source>
        <dbReference type="EMBL" id="OQJ99266.1"/>
    </source>
</evidence>
<evidence type="ECO:0000313" key="3">
    <source>
        <dbReference type="EMBL" id="KOY32754.1"/>
    </source>
</evidence>
<evidence type="ECO:0000313" key="4">
    <source>
        <dbReference type="EMBL" id="MDS1820419.1"/>
    </source>
</evidence>
<reference evidence="8 13" key="5">
    <citation type="submission" date="2019-08" db="EMBL/GenBank/DDBJ databases">
        <title>Emerging of two pre-pandemic pathogenic O4:KUT lineages of Vibrio parahaemolyticus in coastal eastern China.</title>
        <authorList>
            <person name="Yu H."/>
        </authorList>
    </citation>
    <scope>NUCLEOTIDE SEQUENCE [LARGE SCALE GENOMIC DNA]</scope>
    <source>
        <strain evidence="8 13">HZ17-383</strain>
    </source>
</reference>
<reference evidence="1" key="3">
    <citation type="journal article" date="2018" name="Genome Biol.">
        <title>SKESA: strategic k-mer extension for scrupulous assemblies.</title>
        <authorList>
            <person name="Souvorov A."/>
            <person name="Agarwala R."/>
            <person name="Lipman D.J."/>
        </authorList>
    </citation>
    <scope>NUCLEOTIDE SEQUENCE</scope>
    <source>
        <strain evidence="1">1930</strain>
    </source>
</reference>
<reference evidence="6 12" key="2">
    <citation type="submission" date="2015-08" db="EMBL/GenBank/DDBJ databases">
        <title>Draft Genome Sequences of Vibrio parahaemolyticus Strains.</title>
        <authorList>
            <person name="Gonzalez-Escalona N."/>
            <person name="DePaola A."/>
        </authorList>
    </citation>
    <scope>NUCLEOTIDE SEQUENCE [LARGE SCALE GENOMIC DNA]</scope>
    <source>
        <strain evidence="6 12">CFSAN001621</strain>
    </source>
</reference>
<dbReference type="EMBL" id="JAUHGG010000002">
    <property type="protein sequence ID" value="MDS1820419.1"/>
    <property type="molecule type" value="Genomic_DNA"/>
</dbReference>
<evidence type="ECO:0000313" key="14">
    <source>
        <dbReference type="Proteomes" id="UP000464718"/>
    </source>
</evidence>
<sequence length="97" mass="11150">MIAVHRDYCLSSSSELHAHVKVNPVGRLEVEIIELEERHTTEFDDLSFESRGCETRICGKEDATPWQFNLAVTDALELSHLVEEANEEYEILMNDLM</sequence>
<evidence type="ECO:0000313" key="10">
    <source>
        <dbReference type="EMBL" id="WAT92627.1"/>
    </source>
</evidence>
<dbReference type="EMBL" id="LHQV01000015">
    <property type="protein sequence ID" value="OQJ99266.1"/>
    <property type="molecule type" value="Genomic_DNA"/>
</dbReference>
<dbReference type="Proteomes" id="UP000555836">
    <property type="component" value="Unassembled WGS sequence"/>
</dbReference>
<dbReference type="OMA" id="TRICGKE"/>
<reference evidence="10" key="9">
    <citation type="submission" date="2022-12" db="EMBL/GenBank/DDBJ databases">
        <title>Vibrio parahaemolyticus become highly virulent by producing novel Tc toxins.</title>
        <authorList>
            <person name="Yang F."/>
            <person name="You Y."/>
            <person name="Lai Q."/>
            <person name="Xu L."/>
            <person name="Li F."/>
        </authorList>
    </citation>
    <scope>NUCLEOTIDE SEQUENCE</scope>
    <source>
        <strain evidence="10">Vp-HL-202005</strain>
    </source>
</reference>
<keyword evidence="12" id="KW-1185">Reference proteome</keyword>
<dbReference type="OrthoDB" id="5887304at2"/>
<reference evidence="9" key="8">
    <citation type="submission" date="2022-05" db="EMBL/GenBank/DDBJ databases">
        <title>Megaplasmid of Vibrio parahaemolyticus.</title>
        <authorList>
            <person name="Strauch E."/>
            <person name="Borowiak M."/>
        </authorList>
    </citation>
    <scope>NUCLEOTIDE SEQUENCE</scope>
    <source>
        <strain evidence="9">16-VB00198</strain>
    </source>
</reference>
<dbReference type="Proteomes" id="UP000321504">
    <property type="component" value="Unassembled WGS sequence"/>
</dbReference>
<evidence type="ECO:0000313" key="2">
    <source>
        <dbReference type="EMBL" id="HAS6680890.1"/>
    </source>
</evidence>
<evidence type="ECO:0000313" key="5">
    <source>
        <dbReference type="EMBL" id="NMU25747.1"/>
    </source>
</evidence>
<dbReference type="RefSeq" id="WP_005459692.1">
    <property type="nucleotide sequence ID" value="NZ_CABMHD010000003.1"/>
</dbReference>
<reference evidence="1" key="6">
    <citation type="submission" date="2019-12" db="EMBL/GenBank/DDBJ databases">
        <authorList>
            <consortium name="NCBI Pathogen Detection Project"/>
        </authorList>
    </citation>
    <scope>NUCLEOTIDE SEQUENCE</scope>
    <source>
        <strain evidence="1">1930</strain>
    </source>
</reference>
<evidence type="ECO:0000313" key="13">
    <source>
        <dbReference type="Proteomes" id="UP000321504"/>
    </source>
</evidence>
<evidence type="ECO:0000313" key="15">
    <source>
        <dbReference type="Proteomes" id="UP000555836"/>
    </source>
</evidence>
<dbReference type="GeneID" id="1191151"/>
<dbReference type="EMBL" id="CP114195">
    <property type="protein sequence ID" value="WAT92627.1"/>
    <property type="molecule type" value="Genomic_DNA"/>
</dbReference>
<dbReference type="EMBL" id="DACQKT010000084">
    <property type="protein sequence ID" value="HAS6680890.1"/>
    <property type="molecule type" value="Genomic_DNA"/>
</dbReference>
<evidence type="ECO:0000313" key="12">
    <source>
        <dbReference type="Proteomes" id="UP000191946"/>
    </source>
</evidence>
<dbReference type="Proteomes" id="UP000037697">
    <property type="component" value="Unassembled WGS sequence"/>
</dbReference>
<reference evidence="7 14" key="4">
    <citation type="submission" date="2018-12" db="EMBL/GenBank/DDBJ databases">
        <title>Genomic insights into the evolutionary origins and pathogenicity of five Vibrio parahaemolyticus strains isolated from the shrimp with acute hepatopancreatic necrosis disease (AHPND).</title>
        <authorList>
            <person name="Yang Q."/>
            <person name="Dong X."/>
            <person name="Xie G."/>
            <person name="Fu S."/>
            <person name="Zou P."/>
            <person name="Sun J."/>
            <person name="Wang Y."/>
            <person name="Huang J."/>
        </authorList>
    </citation>
    <scope>NUCLEOTIDE SEQUENCE [LARGE SCALE GENOMIC DNA]</scope>
    <source>
        <strain evidence="7 14">20160303005-1</strain>
    </source>
</reference>
<dbReference type="Proteomes" id="UP000464718">
    <property type="component" value="Chromosome ii"/>
</dbReference>
<name>A0A072L5J6_VIBPH</name>
<reference evidence="5 15" key="7">
    <citation type="submission" date="2020-04" db="EMBL/GenBank/DDBJ databases">
        <title>Whole-genome sequencing of Vibrio spp. from China reveals different genetic environments of blaCTX-M-14 among diverse lineages.</title>
        <authorList>
            <person name="Zheng Z."/>
            <person name="Ye L."/>
            <person name="Chen S."/>
        </authorList>
    </citation>
    <scope>NUCLEOTIDE SEQUENCE [LARGE SCALE GENOMIC DNA]</scope>
    <source>
        <strain evidence="5 15">Vb0574</strain>
    </source>
</reference>
<evidence type="ECO:0000313" key="1">
    <source>
        <dbReference type="EMBL" id="HAS6677033.1"/>
    </source>
</evidence>
<dbReference type="Proteomes" id="UP001163036">
    <property type="component" value="Chromosome 2"/>
</dbReference>
<accession>A0A072L5J6</accession>
<dbReference type="Proteomes" id="UP000856022">
    <property type="component" value="Unassembled WGS sequence"/>
</dbReference>
<evidence type="ECO:0000313" key="8">
    <source>
        <dbReference type="EMBL" id="TXN18444.1"/>
    </source>
</evidence>
<dbReference type="EMBL" id="LIRS01000067">
    <property type="protein sequence ID" value="KOY32754.1"/>
    <property type="molecule type" value="Genomic_DNA"/>
</dbReference>
<reference evidence="3 11" key="1">
    <citation type="submission" date="2015-07" db="EMBL/GenBank/DDBJ databases">
        <title>Foodborne Vibrio parahaemolyticus Isolates.</title>
        <authorList>
            <person name="Ronholm J."/>
            <person name="Petronella N."/>
            <person name="Kenwell R."/>
            <person name="Banerjee S."/>
        </authorList>
    </citation>
    <scope>NUCLEOTIDE SEQUENCE [LARGE SCALE GENOMIC DNA]</scope>
    <source>
        <strain evidence="3 11">HS-06-05</strain>
    </source>
</reference>
<dbReference type="EMBL" id="CP097356">
    <property type="protein sequence ID" value="UYV28287.1"/>
    <property type="molecule type" value="Genomic_DNA"/>
</dbReference>
<dbReference type="EMBL" id="DACQKT010000003">
    <property type="protein sequence ID" value="HAS6677033.1"/>
    <property type="molecule type" value="Genomic_DNA"/>
</dbReference>
<protein>
    <submittedName>
        <fullName evidence="5">Uncharacterized protein</fullName>
    </submittedName>
</protein>
<dbReference type="AlphaFoldDB" id="A0A072L5J6"/>
<dbReference type="EMBL" id="VRMQ01000001">
    <property type="protein sequence ID" value="TXN18444.1"/>
    <property type="molecule type" value="Genomic_DNA"/>
</dbReference>
<proteinExistence type="predicted"/>
<evidence type="ECO:0000313" key="9">
    <source>
        <dbReference type="EMBL" id="UYV28287.1"/>
    </source>
</evidence>
<reference evidence="4" key="10">
    <citation type="submission" date="2023-06" db="EMBL/GenBank/DDBJ databases">
        <title>Genomic Diversity of Vibrio spp. and Metagenomic Analysis of Pathogens in Florida Gulf Coastal Waters Following Hurricane Ian.</title>
        <authorList>
            <person name="Brumfield K.D."/>
        </authorList>
    </citation>
    <scope>NUCLEOTIDE SEQUENCE</scope>
    <source>
        <strain evidence="4">WBS2B-138</strain>
    </source>
</reference>
<dbReference type="Proteomes" id="UP001253193">
    <property type="component" value="Unassembled WGS sequence"/>
</dbReference>
<evidence type="ECO:0000313" key="7">
    <source>
        <dbReference type="EMBL" id="QHH11294.1"/>
    </source>
</evidence>
<dbReference type="Proteomes" id="UP000191946">
    <property type="component" value="Unassembled WGS sequence"/>
</dbReference>
<dbReference type="Proteomes" id="UP001156560">
    <property type="component" value="Chromosome 2"/>
</dbReference>
<evidence type="ECO:0000313" key="11">
    <source>
        <dbReference type="Proteomes" id="UP000037697"/>
    </source>
</evidence>
<dbReference type="EMBL" id="JABCLD010001111">
    <property type="protein sequence ID" value="NMU25747.1"/>
    <property type="molecule type" value="Genomic_DNA"/>
</dbReference>
<organism evidence="5 15">
    <name type="scientific">Vibrio parahaemolyticus</name>
    <dbReference type="NCBI Taxonomy" id="670"/>
    <lineage>
        <taxon>Bacteria</taxon>
        <taxon>Pseudomonadati</taxon>
        <taxon>Pseudomonadota</taxon>
        <taxon>Gammaproteobacteria</taxon>
        <taxon>Vibrionales</taxon>
        <taxon>Vibrionaceae</taxon>
        <taxon>Vibrio</taxon>
    </lineage>
</organism>
<gene>
    <name evidence="3" type="ORF">ACX05_11165</name>
    <name evidence="6" type="ORF">AKG60_14745</name>
    <name evidence="7" type="ORF">EHC69_18465</name>
    <name evidence="8" type="ORF">FVP01_05530</name>
    <name evidence="5" type="ORF">HKB21_08935</name>
    <name evidence="1" type="ORF">I7278_09450</name>
    <name evidence="2" type="ORF">I7278_29480</name>
    <name evidence="9" type="ORF">M5598_21430</name>
    <name evidence="10" type="ORF">O1Q84_25065</name>
    <name evidence="4" type="ORF">QX249_07105</name>
</gene>
<dbReference type="EMBL" id="CP034299">
    <property type="protein sequence ID" value="QHH11294.1"/>
    <property type="molecule type" value="Genomic_DNA"/>
</dbReference>